<feature type="region of interest" description="Disordered" evidence="2">
    <location>
        <begin position="297"/>
        <end position="331"/>
    </location>
</feature>
<gene>
    <name evidence="3" type="ORF">CANINC_000774</name>
</gene>
<sequence>MSTTSSPLKLKKQQSLSILSSSSLNQLNNKTENANTPRKERIVSESTGLIKFSLQKPENINDKENMTCYQGSKSEGNVNAESSPERETNCIPIYVPIDDTKFEYNIGSTDEILFQMAARQRNVLDLEQQLKQANLELAELEAEYKKRTVNNTELSDLTQETKQFTAPQRLASVAQTIRKSTSLMSINLTAPKINEDLQKTQKQMTDTFNQFTNSLSKNNFFSKSRSFLESNFQQKVQKGNEILSSIFEKSDSSDGDNISADEITEAFDYSVDMDINRLSNMAVSQHYRRAILDDLEEANEENEYNPKSLKRTSTSFSDYSEEDYGGVPIPI</sequence>
<keyword evidence="4" id="KW-1185">Reference proteome</keyword>
<accession>A0A4T0X5A5</accession>
<dbReference type="Proteomes" id="UP000307173">
    <property type="component" value="Unassembled WGS sequence"/>
</dbReference>
<comment type="caution">
    <text evidence="3">The sequence shown here is derived from an EMBL/GenBank/DDBJ whole genome shotgun (WGS) entry which is preliminary data.</text>
</comment>
<evidence type="ECO:0000256" key="2">
    <source>
        <dbReference type="SAM" id="MobiDB-lite"/>
    </source>
</evidence>
<dbReference type="InterPro" id="IPR018247">
    <property type="entry name" value="EF_Hand_1_Ca_BS"/>
</dbReference>
<evidence type="ECO:0000313" key="3">
    <source>
        <dbReference type="EMBL" id="TID30619.1"/>
    </source>
</evidence>
<evidence type="ECO:0000313" key="4">
    <source>
        <dbReference type="Proteomes" id="UP000307173"/>
    </source>
</evidence>
<dbReference type="EMBL" id="SELW01000129">
    <property type="protein sequence ID" value="TID30619.1"/>
    <property type="molecule type" value="Genomic_DNA"/>
</dbReference>
<dbReference type="OrthoDB" id="3993307at2759"/>
<keyword evidence="1" id="KW-0175">Coiled coil</keyword>
<proteinExistence type="predicted"/>
<evidence type="ECO:0000256" key="1">
    <source>
        <dbReference type="SAM" id="Coils"/>
    </source>
</evidence>
<protein>
    <submittedName>
        <fullName evidence="3">Uncharacterized protein</fullName>
    </submittedName>
</protein>
<organism evidence="3 4">
    <name type="scientific">Pichia inconspicua</name>
    <dbReference type="NCBI Taxonomy" id="52247"/>
    <lineage>
        <taxon>Eukaryota</taxon>
        <taxon>Fungi</taxon>
        <taxon>Dikarya</taxon>
        <taxon>Ascomycota</taxon>
        <taxon>Saccharomycotina</taxon>
        <taxon>Pichiomycetes</taxon>
        <taxon>Pichiales</taxon>
        <taxon>Pichiaceae</taxon>
        <taxon>Pichia</taxon>
    </lineage>
</organism>
<reference evidence="3 4" key="1">
    <citation type="journal article" date="2019" name="Front. Genet.">
        <title>Whole-Genome Sequencing of the Opportunistic Yeast Pathogen Candida inconspicua Uncovers Its Hybrid Origin.</title>
        <authorList>
            <person name="Mixao V."/>
            <person name="Hansen A.P."/>
            <person name="Saus E."/>
            <person name="Boekhout T."/>
            <person name="Lass-Florl C."/>
            <person name="Gabaldon T."/>
        </authorList>
    </citation>
    <scope>NUCLEOTIDE SEQUENCE [LARGE SCALE GENOMIC DNA]</scope>
    <source>
        <strain evidence="3 4">CBS 180</strain>
    </source>
</reference>
<feature type="coiled-coil region" evidence="1">
    <location>
        <begin position="116"/>
        <end position="150"/>
    </location>
</feature>
<name>A0A4T0X5A5_9ASCO</name>
<dbReference type="AlphaFoldDB" id="A0A4T0X5A5"/>
<dbReference type="PROSITE" id="PS00018">
    <property type="entry name" value="EF_HAND_1"/>
    <property type="match status" value="1"/>
</dbReference>